<dbReference type="InterPro" id="IPR006400">
    <property type="entry name" value="Hopene-cyclase"/>
</dbReference>
<proteinExistence type="inferred from homology"/>
<dbReference type="Pfam" id="PF13249">
    <property type="entry name" value="SQHop_cyclase_N"/>
    <property type="match status" value="1"/>
</dbReference>
<dbReference type="InterPro" id="IPR018333">
    <property type="entry name" value="Squalene_cyclase"/>
</dbReference>
<dbReference type="KEGG" id="bac:BamMC406_5504"/>
<evidence type="ECO:0000256" key="3">
    <source>
        <dbReference type="ARBA" id="ARBA00022737"/>
    </source>
</evidence>
<dbReference type="HOGENOM" id="CLU_019345_0_0_4"/>
<dbReference type="UniPathway" id="UPA00337"/>
<dbReference type="SFLD" id="SFLDG01016">
    <property type="entry name" value="Prenyltransferase_Like_2"/>
    <property type="match status" value="1"/>
</dbReference>
<evidence type="ECO:0000256" key="1">
    <source>
        <dbReference type="ARBA" id="ARBA00004999"/>
    </source>
</evidence>
<evidence type="ECO:0000259" key="5">
    <source>
        <dbReference type="Pfam" id="PF13243"/>
    </source>
</evidence>
<dbReference type="SUPFAM" id="SSF48239">
    <property type="entry name" value="Terpenoid cyclases/Protein prenyltransferases"/>
    <property type="match status" value="2"/>
</dbReference>
<dbReference type="GO" id="GO:0005811">
    <property type="term" value="C:lipid droplet"/>
    <property type="evidence" value="ECO:0007669"/>
    <property type="project" value="InterPro"/>
</dbReference>
<comment type="pathway">
    <text evidence="1">Secondary metabolite biosynthesis; hopanoid biosynthesis.</text>
</comment>
<dbReference type="PROSITE" id="PS01074">
    <property type="entry name" value="TERPENE_SYNTHASES"/>
    <property type="match status" value="1"/>
</dbReference>
<dbReference type="InterPro" id="IPR032696">
    <property type="entry name" value="SQ_cyclase_C"/>
</dbReference>
<dbReference type="Gene3D" id="1.50.10.20">
    <property type="match status" value="2"/>
</dbReference>
<dbReference type="EMBL" id="CP001026">
    <property type="protein sequence ID" value="ACB67948.1"/>
    <property type="molecule type" value="Genomic_DNA"/>
</dbReference>
<dbReference type="NCBIfam" id="TIGR01507">
    <property type="entry name" value="hopene_cyclase"/>
    <property type="match status" value="1"/>
</dbReference>
<evidence type="ECO:0000256" key="2">
    <source>
        <dbReference type="ARBA" id="ARBA00009755"/>
    </source>
</evidence>
<dbReference type="EC" id="5.4.99.17" evidence="7"/>
<dbReference type="RefSeq" id="WP_012367151.1">
    <property type="nucleotide sequence ID" value="NC_010552.1"/>
</dbReference>
<keyword evidence="3" id="KW-0677">Repeat</keyword>
<keyword evidence="4 7" id="KW-0413">Isomerase</keyword>
<evidence type="ECO:0000259" key="6">
    <source>
        <dbReference type="Pfam" id="PF13249"/>
    </source>
</evidence>
<dbReference type="CDD" id="cd02892">
    <property type="entry name" value="SQCY_1"/>
    <property type="match status" value="1"/>
</dbReference>
<evidence type="ECO:0000313" key="7">
    <source>
        <dbReference type="EMBL" id="ACB67948.1"/>
    </source>
</evidence>
<gene>
    <name evidence="7" type="ordered locus">BamMC406_5504</name>
</gene>
<feature type="domain" description="Squalene cyclase N-terminal" evidence="6">
    <location>
        <begin position="23"/>
        <end position="311"/>
    </location>
</feature>
<dbReference type="PANTHER" id="PTHR11764">
    <property type="entry name" value="TERPENE CYCLASE/MUTASE FAMILY MEMBER"/>
    <property type="match status" value="1"/>
</dbReference>
<dbReference type="GO" id="GO:0051007">
    <property type="term" value="F:squalene-hopene cyclase activity"/>
    <property type="evidence" value="ECO:0007669"/>
    <property type="project" value="UniProtKB-EC"/>
</dbReference>
<comment type="similarity">
    <text evidence="2">Belongs to the terpene cyclase/mutase family.</text>
</comment>
<protein>
    <submittedName>
        <fullName evidence="7">Squalene-hopene cyclase</fullName>
        <ecNumber evidence="7">5.4.99.17</ecNumber>
    </submittedName>
</protein>
<dbReference type="OrthoDB" id="9758578at2"/>
<evidence type="ECO:0000313" key="8">
    <source>
        <dbReference type="Proteomes" id="UP000001680"/>
    </source>
</evidence>
<organism evidence="7 8">
    <name type="scientific">Burkholderia ambifaria (strain MC40-6)</name>
    <dbReference type="NCBI Taxonomy" id="398577"/>
    <lineage>
        <taxon>Bacteria</taxon>
        <taxon>Pseudomonadati</taxon>
        <taxon>Pseudomonadota</taxon>
        <taxon>Betaproteobacteria</taxon>
        <taxon>Burkholderiales</taxon>
        <taxon>Burkholderiaceae</taxon>
        <taxon>Burkholderia</taxon>
        <taxon>Burkholderia cepacia complex</taxon>
    </lineage>
</organism>
<dbReference type="InterPro" id="IPR032697">
    <property type="entry name" value="SQ_cyclase_N"/>
</dbReference>
<feature type="domain" description="Squalene cyclase C-terminal" evidence="5">
    <location>
        <begin position="322"/>
        <end position="644"/>
    </location>
</feature>
<dbReference type="Proteomes" id="UP000001680">
    <property type="component" value="Chromosome 2"/>
</dbReference>
<name>B1Z2I6_BURA4</name>
<accession>B1Z2I6</accession>
<dbReference type="PANTHER" id="PTHR11764:SF20">
    <property type="entry name" value="LANOSTEROL SYNTHASE"/>
    <property type="match status" value="1"/>
</dbReference>
<reference evidence="8" key="1">
    <citation type="submission" date="2008-04" db="EMBL/GenBank/DDBJ databases">
        <title>Complete sequence of chromosome 2 of Burkholderia ambifaria MC40-6.</title>
        <authorList>
            <person name="Copeland A."/>
            <person name="Lucas S."/>
            <person name="Lapidus A."/>
            <person name="Glavina del Rio T."/>
            <person name="Dalin E."/>
            <person name="Tice H."/>
            <person name="Pitluck S."/>
            <person name="Chain P."/>
            <person name="Malfatti S."/>
            <person name="Shin M."/>
            <person name="Vergez L."/>
            <person name="Lang D."/>
            <person name="Schmutz J."/>
            <person name="Larimer F."/>
            <person name="Land M."/>
            <person name="Hauser L."/>
            <person name="Kyrpides N."/>
            <person name="Lykidis A."/>
            <person name="Ramette A."/>
            <person name="Konstantinidis K."/>
            <person name="Tiedje J."/>
            <person name="Richardson P."/>
        </authorList>
    </citation>
    <scope>NUCLEOTIDE SEQUENCE [LARGE SCALE GENOMIC DNA]</scope>
    <source>
        <strain evidence="8">MC40-6</strain>
    </source>
</reference>
<dbReference type="Pfam" id="PF13243">
    <property type="entry name" value="SQHop_cyclase_C"/>
    <property type="match status" value="1"/>
</dbReference>
<dbReference type="GO" id="GO:0016104">
    <property type="term" value="P:triterpenoid biosynthetic process"/>
    <property type="evidence" value="ECO:0007669"/>
    <property type="project" value="InterPro"/>
</dbReference>
<dbReference type="InterPro" id="IPR002365">
    <property type="entry name" value="Terpene_synthase_CS"/>
</dbReference>
<dbReference type="InterPro" id="IPR008930">
    <property type="entry name" value="Terpenoid_cyclase/PrenylTrfase"/>
</dbReference>
<sequence length="657" mass="73285">MNDLTEMATLSAGTVPAGLDAAVASATDALLAAQNADGHWVYELEADSTIPAEYVLLVHYLGETPNLELEQKIGRYLRRVQQADGGWPLFTDGAPNISASVKAYFALKVIGDDENAEHMQRARRAIHAMGGAEMSNVFTRIQLALYGAIPWRAVPMMPVEIMLLPQWFPFHLSKVSYWARTVIVPLLVLNAKRPIAKNPRGVRIDELFVDPPVNAGLLPRQGHQSPGWFAFFRVVDHALRAADGLFPNYTRERAIRQAVSFVDERLNGEDGLGAIYPAMANAVMMYDVLGYAEDHPNRAIARKSIEKLLVVHGDEAYCQPCLSPVWDTSLAAHALLETGDARAEEAVIRGLEWLRPLQILDVRGDWISRRPHVRPGGWAFQYANPHYPDVDDTAVVAVAMDRVQKLKHDDAFRDSIARAREWVVGMQSSDGGWGAFEPENTQYYLNNIPFSDHGALLDPPTADVSGRCLSMLAQLGETPLNSEPARRALDYMLKEQEPDGSWYGRWGMNYVYGTWTALCALNAAGLTPDDPRVKRGAQWLLSIQNKDGGWGEDGDSYKLNYRGFEQAPSTASQTAWALLGLMAAGEVNNPAVARGVEYLLAEQKEHGLWDETRFTATGFPRVFYLRYHGYRKFFPLWALARYRNLKRNNATRVTFGL</sequence>
<dbReference type="AlphaFoldDB" id="B1Z2I6"/>
<evidence type="ECO:0000256" key="4">
    <source>
        <dbReference type="ARBA" id="ARBA00023235"/>
    </source>
</evidence>
<dbReference type="NCBIfam" id="TIGR01787">
    <property type="entry name" value="squalene_cyclas"/>
    <property type="match status" value="1"/>
</dbReference>